<feature type="region of interest" description="Disordered" evidence="1">
    <location>
        <begin position="56"/>
        <end position="81"/>
    </location>
</feature>
<dbReference type="EMBL" id="LN854557">
    <property type="protein sequence ID" value="CRL45855.1"/>
    <property type="molecule type" value="Genomic_DNA"/>
</dbReference>
<accession>A0A193QLR2</accession>
<protein>
    <submittedName>
        <fullName evidence="2">Phage regulatory protein Rha (Phage_pRha)</fullName>
    </submittedName>
</protein>
<reference evidence="2 3" key="1">
    <citation type="submission" date="2015-05" db="EMBL/GenBank/DDBJ databases">
        <authorList>
            <person name="Goodhead I."/>
        </authorList>
    </citation>
    <scope>NUCLEOTIDE SEQUENCE [LARGE SCALE GENOMIC DNA]</scope>
    <source>
        <strain evidence="3">morsitans</strain>
    </source>
</reference>
<proteinExistence type="predicted"/>
<dbReference type="Pfam" id="PF09669">
    <property type="entry name" value="Phage_pRha"/>
    <property type="match status" value="1"/>
</dbReference>
<gene>
    <name evidence="2" type="ORF">SGGMMB4_03961</name>
</gene>
<evidence type="ECO:0000256" key="1">
    <source>
        <dbReference type="SAM" id="MobiDB-lite"/>
    </source>
</evidence>
<dbReference type="Proteomes" id="UP000245838">
    <property type="component" value="Chromosome sggmmb4_Chromosome"/>
</dbReference>
<organism evidence="2 3">
    <name type="scientific">Sodalis glossinidius (strain morsitans)</name>
    <dbReference type="NCBI Taxonomy" id="343509"/>
    <lineage>
        <taxon>Bacteria</taxon>
        <taxon>Pseudomonadati</taxon>
        <taxon>Pseudomonadota</taxon>
        <taxon>Gammaproteobacteria</taxon>
        <taxon>Enterobacterales</taxon>
        <taxon>Bruguierivoracaceae</taxon>
        <taxon>Sodalis</taxon>
    </lineage>
</organism>
<dbReference type="InterPro" id="IPR014054">
    <property type="entry name" value="Phage_regulatory_Rha"/>
</dbReference>
<evidence type="ECO:0000313" key="3">
    <source>
        <dbReference type="Proteomes" id="UP000245838"/>
    </source>
</evidence>
<dbReference type="AlphaFoldDB" id="A0A193QLR2"/>
<name>A0A193QLR2_SODGM</name>
<evidence type="ECO:0000313" key="2">
    <source>
        <dbReference type="EMBL" id="CRL45855.1"/>
    </source>
</evidence>
<sequence length="116" mass="12884">MATTTPIQTSPVVTIADGHVVTTSIAVAEYFQKPHKDVLAKIARLECSAEFTERNFSPSEYTDSTGRQLSPATRSPETASHSWQWVSLANVQRGSKKRISASLTTWKQRCTGHRKH</sequence>